<evidence type="ECO:0000256" key="5">
    <source>
        <dbReference type="SAM" id="MobiDB-lite"/>
    </source>
</evidence>
<dbReference type="InterPro" id="IPR013785">
    <property type="entry name" value="Aldolase_TIM"/>
</dbReference>
<dbReference type="PANTHER" id="PTHR43819:SF1">
    <property type="entry name" value="ARCHAEAL-TYPE GLUTAMATE SYNTHASE [NADPH]"/>
    <property type="match status" value="1"/>
</dbReference>
<comment type="similarity">
    <text evidence="1 4">Belongs to the glutamate synthase family.</text>
</comment>
<dbReference type="GO" id="GO:0006537">
    <property type="term" value="P:glutamate biosynthetic process"/>
    <property type="evidence" value="ECO:0007669"/>
    <property type="project" value="UniProtKB-KW"/>
</dbReference>
<keyword evidence="4" id="KW-0028">Amino-acid biosynthesis</keyword>
<evidence type="ECO:0000313" key="7">
    <source>
        <dbReference type="EMBL" id="OKY78990.1"/>
    </source>
</evidence>
<reference evidence="7" key="1">
    <citation type="submission" date="2016-12" db="EMBL/GenBank/DDBJ databases">
        <title>Discovery of methanogenic haloarchaea.</title>
        <authorList>
            <person name="Sorokin D.Y."/>
            <person name="Makarova K.S."/>
            <person name="Abbas B."/>
            <person name="Ferrer M."/>
            <person name="Golyshin P.N."/>
        </authorList>
    </citation>
    <scope>NUCLEOTIDE SEQUENCE [LARGE SCALE GENOMIC DNA]</scope>
    <source>
        <strain evidence="7">HMET1</strain>
    </source>
</reference>
<dbReference type="InterPro" id="IPR017896">
    <property type="entry name" value="4Fe4S_Fe-S-bd"/>
</dbReference>
<dbReference type="CDD" id="cd02808">
    <property type="entry name" value="GltS_FMN"/>
    <property type="match status" value="1"/>
</dbReference>
<dbReference type="InterPro" id="IPR002932">
    <property type="entry name" value="Glu_synthdom"/>
</dbReference>
<keyword evidence="2 4" id="KW-0560">Oxidoreductase</keyword>
<dbReference type="PROSITE" id="PS51379">
    <property type="entry name" value="4FE4S_FER_2"/>
    <property type="match status" value="1"/>
</dbReference>
<dbReference type="SUPFAM" id="SSF51395">
    <property type="entry name" value="FMN-linked oxidoreductases"/>
    <property type="match status" value="1"/>
</dbReference>
<evidence type="ECO:0000256" key="4">
    <source>
        <dbReference type="PIRNR" id="PIRNR006429"/>
    </source>
</evidence>
<dbReference type="EC" id="1.4.1.13" evidence="4"/>
<evidence type="ECO:0000256" key="1">
    <source>
        <dbReference type="ARBA" id="ARBA00009716"/>
    </source>
</evidence>
<keyword evidence="4" id="KW-0521">NADP</keyword>
<proteinExistence type="inferred from homology"/>
<gene>
    <name evidence="7" type="ORF">BTN85_1496</name>
</gene>
<protein>
    <recommendedName>
        <fullName evidence="4">Archaeal glutamate synthase [NADPH]</fullName>
        <ecNumber evidence="4">1.4.1.13</ecNumber>
    </recommendedName>
</protein>
<accession>A0A1Q6DXA8</accession>
<dbReference type="Pfam" id="PF01645">
    <property type="entry name" value="Glu_synthase"/>
    <property type="match status" value="1"/>
</dbReference>
<dbReference type="Proteomes" id="UP000185744">
    <property type="component" value="Unassembled WGS sequence"/>
</dbReference>
<dbReference type="InterPro" id="IPR024188">
    <property type="entry name" value="GltB"/>
</dbReference>
<feature type="region of interest" description="Disordered" evidence="5">
    <location>
        <begin position="18"/>
        <end position="44"/>
    </location>
</feature>
<keyword evidence="4" id="KW-0285">Flavoprotein</keyword>
<dbReference type="Gene3D" id="3.20.20.70">
    <property type="entry name" value="Aldolase class I"/>
    <property type="match status" value="1"/>
</dbReference>
<dbReference type="PIRSF" id="PIRSF006429">
    <property type="entry name" value="GOGAT_lg_2"/>
    <property type="match status" value="1"/>
</dbReference>
<dbReference type="AlphaFoldDB" id="A0A1Q6DXA8"/>
<comment type="cofactor">
    <cofactor evidence="4">
        <name>FMN</name>
        <dbReference type="ChEBI" id="CHEBI:58210"/>
    </cofactor>
</comment>
<keyword evidence="4" id="KW-0288">FMN</keyword>
<organism evidence="7 8">
    <name type="scientific">Methanohalarchaeum thermophilum</name>
    <dbReference type="NCBI Taxonomy" id="1903181"/>
    <lineage>
        <taxon>Archaea</taxon>
        <taxon>Methanobacteriati</taxon>
        <taxon>Methanobacteriota</taxon>
        <taxon>Methanonatronarchaeia</taxon>
        <taxon>Methanonatronarchaeales</taxon>
        <taxon>Methanonatronarchaeaceae</taxon>
        <taxon>Candidatus Methanohalarchaeum</taxon>
    </lineage>
</organism>
<evidence type="ECO:0000259" key="6">
    <source>
        <dbReference type="PROSITE" id="PS51379"/>
    </source>
</evidence>
<evidence type="ECO:0000256" key="3">
    <source>
        <dbReference type="ARBA" id="ARBA00048151"/>
    </source>
</evidence>
<evidence type="ECO:0000313" key="8">
    <source>
        <dbReference type="Proteomes" id="UP000185744"/>
    </source>
</evidence>
<sequence length="411" mass="44075">MTDSSFYESKGTWSNKTIEKIQKKSQSGRYEVRGGSSKRDLPDFDDLTILPAQVSRPPVDKYREPCKTKVELGTRFSKNPLEIDIPIMIPAMSFGACSIEAKKAFAKAATKLGTATNTGEGGMHPDEREEAEKLIAQYASGRFGVSKDYLMNSEAIEIKIGQGAKAGMGGHLLGEKVTEEIAKIRKIPPGTDALSPSRHLDIVGPEDLKMKIRQLREITDWKKPIFVKYSAGRVKNDVKIAAKAGADAVVVDGMQGGTGAGPESVLEHAGIPTLKATVEASEALKEINLKKDVSLIVGGGIRKGADIAKALALGADACYIGTGTMMAAGCTQCGNCSSGKCPKGITTQDPKLRKNLKPDKASEKIINYFKAITEEVKLLVQQAGNTDINKIEKSSLYPITNMASKITGIEI</sequence>
<keyword evidence="4" id="KW-0314">Glutamate biosynthesis</keyword>
<dbReference type="PANTHER" id="PTHR43819">
    <property type="entry name" value="ARCHAEAL-TYPE GLUTAMATE SYNTHASE [NADPH]"/>
    <property type="match status" value="1"/>
</dbReference>
<comment type="catalytic activity">
    <reaction evidence="3 4">
        <text>2 L-glutamate + NADP(+) = L-glutamine + 2-oxoglutarate + NADPH + H(+)</text>
        <dbReference type="Rhea" id="RHEA:15501"/>
        <dbReference type="ChEBI" id="CHEBI:15378"/>
        <dbReference type="ChEBI" id="CHEBI:16810"/>
        <dbReference type="ChEBI" id="CHEBI:29985"/>
        <dbReference type="ChEBI" id="CHEBI:57783"/>
        <dbReference type="ChEBI" id="CHEBI:58349"/>
        <dbReference type="ChEBI" id="CHEBI:58359"/>
        <dbReference type="EC" id="1.4.1.13"/>
    </reaction>
</comment>
<keyword evidence="8" id="KW-1185">Reference proteome</keyword>
<dbReference type="GO" id="GO:0004355">
    <property type="term" value="F:glutamate synthase (NADPH) activity"/>
    <property type="evidence" value="ECO:0007669"/>
    <property type="project" value="UniProtKB-EC"/>
</dbReference>
<dbReference type="EMBL" id="MSDW01000001">
    <property type="protein sequence ID" value="OKY78990.1"/>
    <property type="molecule type" value="Genomic_DNA"/>
</dbReference>
<dbReference type="PIRSF" id="PIRSF500061">
    <property type="entry name" value="GOGAT_lg2_archl"/>
    <property type="match status" value="1"/>
</dbReference>
<dbReference type="InParanoid" id="A0A1Q6DXA8"/>
<dbReference type="InterPro" id="IPR043578">
    <property type="entry name" value="GltB_archl_type"/>
</dbReference>
<evidence type="ECO:0000256" key="2">
    <source>
        <dbReference type="ARBA" id="ARBA00023002"/>
    </source>
</evidence>
<comment type="caution">
    <text evidence="7">The sequence shown here is derived from an EMBL/GenBank/DDBJ whole genome shotgun (WGS) entry which is preliminary data.</text>
</comment>
<dbReference type="STRING" id="1903181.BTN85_1496"/>
<name>A0A1Q6DXA8_METT1</name>
<dbReference type="FunCoup" id="A0A1Q6DXA8">
    <property type="interactions" value="1"/>
</dbReference>
<feature type="domain" description="4Fe-4S ferredoxin-type" evidence="6">
    <location>
        <begin position="321"/>
        <end position="351"/>
    </location>
</feature>